<evidence type="ECO:0000313" key="2">
    <source>
        <dbReference type="EMBL" id="CAA9478184.1"/>
    </source>
</evidence>
<dbReference type="AlphaFoldDB" id="A0A6J4RNU8"/>
<feature type="compositionally biased region" description="Basic residues" evidence="1">
    <location>
        <begin position="104"/>
        <end position="119"/>
    </location>
</feature>
<feature type="compositionally biased region" description="Low complexity" evidence="1">
    <location>
        <begin position="94"/>
        <end position="103"/>
    </location>
</feature>
<reference evidence="2" key="1">
    <citation type="submission" date="2020-02" db="EMBL/GenBank/DDBJ databases">
        <authorList>
            <person name="Meier V. D."/>
        </authorList>
    </citation>
    <scope>NUCLEOTIDE SEQUENCE</scope>
    <source>
        <strain evidence="2">AVDCRST_MAG69</strain>
    </source>
</reference>
<protein>
    <submittedName>
        <fullName evidence="2">Mn-dependent transcriptional regulator MntR</fullName>
    </submittedName>
</protein>
<accession>A0A6J4RNU8</accession>
<organism evidence="2">
    <name type="scientific">uncultured Solirubrobacteraceae bacterium</name>
    <dbReference type="NCBI Taxonomy" id="1162706"/>
    <lineage>
        <taxon>Bacteria</taxon>
        <taxon>Bacillati</taxon>
        <taxon>Actinomycetota</taxon>
        <taxon>Thermoleophilia</taxon>
        <taxon>Solirubrobacterales</taxon>
        <taxon>Solirubrobacteraceae</taxon>
        <taxon>environmental samples</taxon>
    </lineage>
</organism>
<gene>
    <name evidence="2" type="ORF">AVDCRST_MAG69-597</name>
</gene>
<feature type="compositionally biased region" description="Basic and acidic residues" evidence="1">
    <location>
        <begin position="54"/>
        <end position="66"/>
    </location>
</feature>
<feature type="compositionally biased region" description="Basic and acidic residues" evidence="1">
    <location>
        <begin position="28"/>
        <end position="37"/>
    </location>
</feature>
<name>A0A6J4RNU8_9ACTN</name>
<feature type="region of interest" description="Disordered" evidence="1">
    <location>
        <begin position="1"/>
        <end position="156"/>
    </location>
</feature>
<feature type="non-terminal residue" evidence="2">
    <location>
        <position position="1"/>
    </location>
</feature>
<dbReference type="EMBL" id="CADCVP010000082">
    <property type="protein sequence ID" value="CAA9478184.1"/>
    <property type="molecule type" value="Genomic_DNA"/>
</dbReference>
<proteinExistence type="predicted"/>
<evidence type="ECO:0000256" key="1">
    <source>
        <dbReference type="SAM" id="MobiDB-lite"/>
    </source>
</evidence>
<feature type="non-terminal residue" evidence="2">
    <location>
        <position position="235"/>
    </location>
</feature>
<feature type="compositionally biased region" description="Basic residues" evidence="1">
    <location>
        <begin position="136"/>
        <end position="156"/>
    </location>
</feature>
<sequence length="235" mass="25646">AGIEGRQAVGAGGRGLREGHLRAGSRFGGRDGVDHRAGRPRRRDAGECFGDGETTGRARLGDERPIPRLPVDGGGQSGRAGDAPTSSAPRAVSGRGARNAVGPRARRGRGTRACALRRTRTVDRRQAGRASMGSPRRSHPHHHRRDHRSRHSGHRHYERRSLWAAIAHLRHGSGSSALPLRARNRARRSLRGRRATTLRRADFRALRGGRGVPGSRRSIGFRNARRSRSFSPTVL</sequence>